<gene>
    <name evidence="1" type="ORF">MYCIT1_LOCUS1190</name>
    <name evidence="2" type="ORF">MYCIT1_LOCUS23865</name>
</gene>
<evidence type="ECO:0000313" key="1">
    <source>
        <dbReference type="EMBL" id="CAK5262457.1"/>
    </source>
</evidence>
<organism evidence="1 3">
    <name type="scientific">Mycena citricolor</name>
    <dbReference type="NCBI Taxonomy" id="2018698"/>
    <lineage>
        <taxon>Eukaryota</taxon>
        <taxon>Fungi</taxon>
        <taxon>Dikarya</taxon>
        <taxon>Basidiomycota</taxon>
        <taxon>Agaricomycotina</taxon>
        <taxon>Agaricomycetes</taxon>
        <taxon>Agaricomycetidae</taxon>
        <taxon>Agaricales</taxon>
        <taxon>Marasmiineae</taxon>
        <taxon>Mycenaceae</taxon>
        <taxon>Mycena</taxon>
    </lineage>
</organism>
<evidence type="ECO:0000313" key="3">
    <source>
        <dbReference type="Proteomes" id="UP001295794"/>
    </source>
</evidence>
<reference evidence="1" key="1">
    <citation type="submission" date="2023-11" db="EMBL/GenBank/DDBJ databases">
        <authorList>
            <person name="De Vega J J."/>
            <person name="De Vega J J."/>
        </authorList>
    </citation>
    <scope>NUCLEOTIDE SEQUENCE</scope>
</reference>
<sequence length="174" mass="19710">MRPARHIGDLSAVTPRRCGKMAEFPGRDSNMRLTYDLRVGGHMFGFPVASKYILRSTYDLEITARRGPEMRSARATNDWLAFFARILAPSQSDRRGSRGFELRDRNVKWRPMCEAKDRGRGDFLLDAFNLRVISCAFTLHSFALASIQSNGAFNGETETTVASSRNRLRAQTQM</sequence>
<comment type="caution">
    <text evidence="1">The sequence shown here is derived from an EMBL/GenBank/DDBJ whole genome shotgun (WGS) entry which is preliminary data.</text>
</comment>
<protein>
    <submittedName>
        <fullName evidence="1">Uncharacterized protein</fullName>
    </submittedName>
</protein>
<keyword evidence="3" id="KW-1185">Reference proteome</keyword>
<evidence type="ECO:0000313" key="2">
    <source>
        <dbReference type="EMBL" id="CAK5275835.1"/>
    </source>
</evidence>
<proteinExistence type="predicted"/>
<dbReference type="EMBL" id="CAVNYO010000405">
    <property type="protein sequence ID" value="CAK5275835.1"/>
    <property type="molecule type" value="Genomic_DNA"/>
</dbReference>
<accession>A0AAD2GUP9</accession>
<dbReference type="Proteomes" id="UP001295794">
    <property type="component" value="Unassembled WGS sequence"/>
</dbReference>
<name>A0AAD2GUP9_9AGAR</name>
<dbReference type="EMBL" id="CAVNYO010000017">
    <property type="protein sequence ID" value="CAK5262457.1"/>
    <property type="molecule type" value="Genomic_DNA"/>
</dbReference>
<dbReference type="AlphaFoldDB" id="A0AAD2GUP9"/>